<organism evidence="5">
    <name type="scientific">Brachypodium distachyon</name>
    <name type="common">Purple false brome</name>
    <name type="synonym">Trachynia distachya</name>
    <dbReference type="NCBI Taxonomy" id="15368"/>
    <lineage>
        <taxon>Eukaryota</taxon>
        <taxon>Viridiplantae</taxon>
        <taxon>Streptophyta</taxon>
        <taxon>Embryophyta</taxon>
        <taxon>Tracheophyta</taxon>
        <taxon>Spermatophyta</taxon>
        <taxon>Magnoliopsida</taxon>
        <taxon>Liliopsida</taxon>
        <taxon>Poales</taxon>
        <taxon>Poaceae</taxon>
        <taxon>BOP clade</taxon>
        <taxon>Pooideae</taxon>
        <taxon>Stipodae</taxon>
        <taxon>Brachypodieae</taxon>
        <taxon>Brachypodium</taxon>
    </lineage>
</organism>
<reference evidence="4" key="2">
    <citation type="submission" date="2017-06" db="EMBL/GenBank/DDBJ databases">
        <title>WGS assembly of Brachypodium distachyon.</title>
        <authorList>
            <consortium name="The International Brachypodium Initiative"/>
            <person name="Lucas S."/>
            <person name="Harmon-Smith M."/>
            <person name="Lail K."/>
            <person name="Tice H."/>
            <person name="Grimwood J."/>
            <person name="Bruce D."/>
            <person name="Barry K."/>
            <person name="Shu S."/>
            <person name="Lindquist E."/>
            <person name="Wang M."/>
            <person name="Pitluck S."/>
            <person name="Vogel J.P."/>
            <person name="Garvin D.F."/>
            <person name="Mockler T.C."/>
            <person name="Schmutz J."/>
            <person name="Rokhsar D."/>
            <person name="Bevan M.W."/>
        </authorList>
    </citation>
    <scope>NUCLEOTIDE SEQUENCE</scope>
    <source>
        <strain evidence="4">Bd21</strain>
    </source>
</reference>
<evidence type="ECO:0000256" key="1">
    <source>
        <dbReference type="ARBA" id="ARBA00022664"/>
    </source>
</evidence>
<keyword evidence="6" id="KW-1185">Reference proteome</keyword>
<dbReference type="PANTHER" id="PTHR15316">
    <property type="entry name" value="SPLICEOSOME ASSOCIATED PROTEIN 114/SWAP SPLICING FACTOR-RELATED"/>
    <property type="match status" value="1"/>
</dbReference>
<dbReference type="Proteomes" id="UP000008810">
    <property type="component" value="Chromosome 2"/>
</dbReference>
<dbReference type="PANTHER" id="PTHR15316:SF1">
    <property type="entry name" value="SPLICING FACTOR 3A SUBUNIT 1"/>
    <property type="match status" value="1"/>
</dbReference>
<dbReference type="STRING" id="15368.I1HE91"/>
<reference evidence="5" key="3">
    <citation type="submission" date="2018-08" db="UniProtKB">
        <authorList>
            <consortium name="EnsemblPlants"/>
        </authorList>
    </citation>
    <scope>IDENTIFICATION</scope>
    <source>
        <strain evidence="5">cv. Bd21</strain>
    </source>
</reference>
<sequence>MGAPMVAPMLLLPSPDGDGDHQQQQQMSPASAGAAPSQPEPAATVATHTRAIGIILPPPDIRVIIEKTATFVAKNGPEFERRIVALNRGNAMVNFLQSSDPYHAYYQHRISELAAQPPTTDASASAAPESEDGQQLPSDSAAPAAEN</sequence>
<dbReference type="GO" id="GO:0045292">
    <property type="term" value="P:mRNA cis splicing, via spliceosome"/>
    <property type="evidence" value="ECO:0007669"/>
    <property type="project" value="InterPro"/>
</dbReference>
<dbReference type="GO" id="GO:0003723">
    <property type="term" value="F:RNA binding"/>
    <property type="evidence" value="ECO:0007669"/>
    <property type="project" value="InterPro"/>
</dbReference>
<dbReference type="PROSITE" id="PS50128">
    <property type="entry name" value="SURP"/>
    <property type="match status" value="1"/>
</dbReference>
<dbReference type="InterPro" id="IPR035967">
    <property type="entry name" value="SWAP/Surp_sf"/>
</dbReference>
<proteinExistence type="predicted"/>
<feature type="compositionally biased region" description="Low complexity" evidence="2">
    <location>
        <begin position="22"/>
        <end position="43"/>
    </location>
</feature>
<dbReference type="InterPro" id="IPR000061">
    <property type="entry name" value="Surp"/>
</dbReference>
<feature type="region of interest" description="Disordered" evidence="2">
    <location>
        <begin position="1"/>
        <end position="45"/>
    </location>
</feature>
<evidence type="ECO:0000259" key="3">
    <source>
        <dbReference type="PROSITE" id="PS50128"/>
    </source>
</evidence>
<gene>
    <name evidence="5" type="primary">LOC104582540</name>
    <name evidence="4" type="ORF">BRADI_2g09840v3</name>
</gene>
<keyword evidence="1" id="KW-0507">mRNA processing</keyword>
<dbReference type="Gramene" id="KQK03782">
    <property type="protein sequence ID" value="KQK03782"/>
    <property type="gene ID" value="BRADI_2g09840v3"/>
</dbReference>
<evidence type="ECO:0000313" key="5">
    <source>
        <dbReference type="EnsemblPlants" id="KQK03782"/>
    </source>
</evidence>
<dbReference type="KEGG" id="bdi:104582540"/>
<name>I1HE91_BRADI</name>
<dbReference type="InterPro" id="IPR045146">
    <property type="entry name" value="SF3A1"/>
</dbReference>
<dbReference type="Gene3D" id="1.10.10.790">
    <property type="entry name" value="Surp module"/>
    <property type="match status" value="1"/>
</dbReference>
<accession>I1HE91</accession>
<evidence type="ECO:0000256" key="2">
    <source>
        <dbReference type="SAM" id="MobiDB-lite"/>
    </source>
</evidence>
<dbReference type="FunFam" id="1.10.10.790:FF:000002">
    <property type="entry name" value="Splicing factor 3A subunit 1"/>
    <property type="match status" value="1"/>
</dbReference>
<dbReference type="RefSeq" id="XP_010230751.1">
    <property type="nucleotide sequence ID" value="XM_010232449.3"/>
</dbReference>
<dbReference type="AlphaFoldDB" id="I1HE91"/>
<evidence type="ECO:0000313" key="4">
    <source>
        <dbReference type="EMBL" id="KQK03782.1"/>
    </source>
</evidence>
<dbReference type="SMART" id="SM00648">
    <property type="entry name" value="SWAP"/>
    <property type="match status" value="1"/>
</dbReference>
<dbReference type="EMBL" id="CM000881">
    <property type="protein sequence ID" value="KQK03782.1"/>
    <property type="molecule type" value="Genomic_DNA"/>
</dbReference>
<feature type="region of interest" description="Disordered" evidence="2">
    <location>
        <begin position="113"/>
        <end position="147"/>
    </location>
</feature>
<protein>
    <recommendedName>
        <fullName evidence="3">SURP motif domain-containing protein</fullName>
    </recommendedName>
</protein>
<dbReference type="Pfam" id="PF01805">
    <property type="entry name" value="Surp"/>
    <property type="match status" value="1"/>
</dbReference>
<dbReference type="GeneID" id="104582540"/>
<dbReference type="EnsemblPlants" id="KQK03782">
    <property type="protein sequence ID" value="KQK03782"/>
    <property type="gene ID" value="BRADI_2g09840v3"/>
</dbReference>
<evidence type="ECO:0000313" key="6">
    <source>
        <dbReference type="Proteomes" id="UP000008810"/>
    </source>
</evidence>
<dbReference type="OrthoDB" id="447637at2759"/>
<dbReference type="HOGENOM" id="CLU_148269_0_0_1"/>
<dbReference type="SUPFAM" id="SSF109905">
    <property type="entry name" value="Surp module (SWAP domain)"/>
    <property type="match status" value="1"/>
</dbReference>
<feature type="compositionally biased region" description="Low complexity" evidence="2">
    <location>
        <begin position="114"/>
        <end position="128"/>
    </location>
</feature>
<reference evidence="4 5" key="1">
    <citation type="journal article" date="2010" name="Nature">
        <title>Genome sequencing and analysis of the model grass Brachypodium distachyon.</title>
        <authorList>
            <consortium name="International Brachypodium Initiative"/>
        </authorList>
    </citation>
    <scope>NUCLEOTIDE SEQUENCE [LARGE SCALE GENOMIC DNA]</scope>
    <source>
        <strain evidence="4 5">Bd21</strain>
    </source>
</reference>
<feature type="domain" description="SURP motif" evidence="3">
    <location>
        <begin position="64"/>
        <end position="106"/>
    </location>
</feature>
<dbReference type="eggNOG" id="KOG0007">
    <property type="taxonomic scope" value="Eukaryota"/>
</dbReference>